<name>A0A2M7G5F4_9BACT</name>
<reference evidence="3 4" key="1">
    <citation type="submission" date="2017-09" db="EMBL/GenBank/DDBJ databases">
        <title>Depth-based differentiation of microbial function through sediment-hosted aquifers and enrichment of novel symbionts in the deep terrestrial subsurface.</title>
        <authorList>
            <person name="Probst A.J."/>
            <person name="Ladd B."/>
            <person name="Jarett J.K."/>
            <person name="Geller-Mcgrath D.E."/>
            <person name="Sieber C.M."/>
            <person name="Emerson J.B."/>
            <person name="Anantharaman K."/>
            <person name="Thomas B.C."/>
            <person name="Malmstrom R."/>
            <person name="Stieglmeier M."/>
            <person name="Klingl A."/>
            <person name="Woyke T."/>
            <person name="Ryan C.M."/>
            <person name="Banfield J.F."/>
        </authorList>
    </citation>
    <scope>NUCLEOTIDE SEQUENCE [LARGE SCALE GENOMIC DNA]</scope>
    <source>
        <strain evidence="3">CG17_big_fil_post_rev_8_21_14_2_50_48_46</strain>
    </source>
</reference>
<accession>A0A2M7G5F4</accession>
<dbReference type="SUPFAM" id="SSF54637">
    <property type="entry name" value="Thioesterase/thiol ester dehydrase-isomerase"/>
    <property type="match status" value="1"/>
</dbReference>
<feature type="domain" description="Thioesterase" evidence="2">
    <location>
        <begin position="62"/>
        <end position="136"/>
    </location>
</feature>
<evidence type="ECO:0000313" key="3">
    <source>
        <dbReference type="EMBL" id="PIW17185.1"/>
    </source>
</evidence>
<dbReference type="CDD" id="cd03443">
    <property type="entry name" value="PaaI_thioesterase"/>
    <property type="match status" value="1"/>
</dbReference>
<sequence length="157" mass="17004">MQTLPQTNPLSPEERLEMARLWNANPVLQVMGVEVDLSADDVLRAKIDPLKPQHRGGLGTQAVNGAVISGLFDLMIGLVGIVNSQKHRTGTVQLNIHFVRPLKGDILLAEARLVKAGQSLVFARSEIYDSEGRVCAACDGIASVDFDKPTVENFMAV</sequence>
<dbReference type="EMBL" id="PFFQ01000026">
    <property type="protein sequence ID" value="PIW17185.1"/>
    <property type="molecule type" value="Genomic_DNA"/>
</dbReference>
<dbReference type="NCBIfam" id="TIGR00369">
    <property type="entry name" value="unchar_dom_1"/>
    <property type="match status" value="1"/>
</dbReference>
<organism evidence="3 4">
    <name type="scientific">bacterium (Candidatus Blackallbacteria) CG17_big_fil_post_rev_8_21_14_2_50_48_46</name>
    <dbReference type="NCBI Taxonomy" id="2014261"/>
    <lineage>
        <taxon>Bacteria</taxon>
        <taxon>Candidatus Blackallbacteria</taxon>
    </lineage>
</organism>
<dbReference type="Proteomes" id="UP000231019">
    <property type="component" value="Unassembled WGS sequence"/>
</dbReference>
<dbReference type="Pfam" id="PF03061">
    <property type="entry name" value="4HBT"/>
    <property type="match status" value="1"/>
</dbReference>
<dbReference type="Gene3D" id="3.10.129.10">
    <property type="entry name" value="Hotdog Thioesterase"/>
    <property type="match status" value="1"/>
</dbReference>
<comment type="caution">
    <text evidence="3">The sequence shown here is derived from an EMBL/GenBank/DDBJ whole genome shotgun (WGS) entry which is preliminary data.</text>
</comment>
<evidence type="ECO:0000259" key="2">
    <source>
        <dbReference type="Pfam" id="PF03061"/>
    </source>
</evidence>
<evidence type="ECO:0000256" key="1">
    <source>
        <dbReference type="ARBA" id="ARBA00022801"/>
    </source>
</evidence>
<dbReference type="AlphaFoldDB" id="A0A2M7G5F4"/>
<keyword evidence="1" id="KW-0378">Hydrolase</keyword>
<protein>
    <recommendedName>
        <fullName evidence="2">Thioesterase domain-containing protein</fullName>
    </recommendedName>
</protein>
<evidence type="ECO:0000313" key="4">
    <source>
        <dbReference type="Proteomes" id="UP000231019"/>
    </source>
</evidence>
<gene>
    <name evidence="3" type="ORF">COW36_09435</name>
</gene>
<proteinExistence type="predicted"/>
<dbReference type="InterPro" id="IPR006683">
    <property type="entry name" value="Thioestr_dom"/>
</dbReference>
<dbReference type="InterPro" id="IPR029069">
    <property type="entry name" value="HotDog_dom_sf"/>
</dbReference>
<dbReference type="InterPro" id="IPR003736">
    <property type="entry name" value="PAAI_dom"/>
</dbReference>
<dbReference type="GO" id="GO:0016289">
    <property type="term" value="F:acyl-CoA hydrolase activity"/>
    <property type="evidence" value="ECO:0007669"/>
    <property type="project" value="UniProtKB-ARBA"/>
</dbReference>